<dbReference type="GO" id="GO:0022857">
    <property type="term" value="F:transmembrane transporter activity"/>
    <property type="evidence" value="ECO:0007669"/>
    <property type="project" value="InterPro"/>
</dbReference>
<sequence>MERDVSAVSQKPAINQAGTEDARPVRRESEKHKGTHVPFVHKDKHPDPEWDGSEVDFSNISKRKVLRKMDIRLIPNLALLYLLSFLDRGNIGNARIQGLTEDLHLTGAQYNWCLTVFFFTYCAFEPPSNLLLKRLRPSVWLPTIMVAWGIVMTLMGTVSNYAGLLSTRIFLGIAEAGLFPGVAYFLSEWYVREEMQYRQALFFSAASVAGAFSGLLAFAIAKMDGVGGYAGWRWIFILEGLLTVVVGVLSFWTLYDFPDTASFLSIEEKAWVIHRLRYQGVSPEAKKVAQASRFQWRYVKAAFVDPQIYIGLIMYWGIVAPLYGISFFLPTIIRDLGYTASAAQLLTIPIYITAAAIAIISAYFSDRHGQRSPFILFFMGMIAVGFVIVLASTGRGVPGVVYAGVFVAVAGIYPAFPGNITWISNNLAGSYKRAAGMAIHIGAGNLAGAMASNFYRTQDAPNYYLGHSLELGFCVAGIIAAVALRIGYDRVNKRRDAKGTGEMTQEELSDLGDKSPSFRYVL</sequence>
<feature type="transmembrane region" description="Helical" evidence="7">
    <location>
        <begin position="232"/>
        <end position="255"/>
    </location>
</feature>
<feature type="domain" description="Major facilitator superfamily (MFS) profile" evidence="8">
    <location>
        <begin position="73"/>
        <end position="495"/>
    </location>
</feature>
<dbReference type="FunFam" id="1.20.1250.20:FF:000034">
    <property type="entry name" value="MFS general substrate transporter"/>
    <property type="match status" value="1"/>
</dbReference>
<dbReference type="Pfam" id="PF07690">
    <property type="entry name" value="MFS_1"/>
    <property type="match status" value="1"/>
</dbReference>
<dbReference type="Gene3D" id="1.20.1250.20">
    <property type="entry name" value="MFS general substrate transporter like domains"/>
    <property type="match status" value="2"/>
</dbReference>
<evidence type="ECO:0000256" key="7">
    <source>
        <dbReference type="SAM" id="Phobius"/>
    </source>
</evidence>
<feature type="transmembrane region" description="Helical" evidence="7">
    <location>
        <begin position="467"/>
        <end position="488"/>
    </location>
</feature>
<feature type="region of interest" description="Disordered" evidence="6">
    <location>
        <begin position="1"/>
        <end position="53"/>
    </location>
</feature>
<gene>
    <name evidence="9" type="ORF">EPUS_00984</name>
</gene>
<dbReference type="Proteomes" id="UP000019373">
    <property type="component" value="Unassembled WGS sequence"/>
</dbReference>
<evidence type="ECO:0000259" key="8">
    <source>
        <dbReference type="PROSITE" id="PS50850"/>
    </source>
</evidence>
<evidence type="ECO:0000256" key="1">
    <source>
        <dbReference type="ARBA" id="ARBA00004141"/>
    </source>
</evidence>
<dbReference type="eggNOG" id="KOG2533">
    <property type="taxonomic scope" value="Eukaryota"/>
</dbReference>
<evidence type="ECO:0000256" key="6">
    <source>
        <dbReference type="SAM" id="MobiDB-lite"/>
    </source>
</evidence>
<feature type="transmembrane region" description="Helical" evidence="7">
    <location>
        <begin position="308"/>
        <end position="329"/>
    </location>
</feature>
<evidence type="ECO:0000256" key="5">
    <source>
        <dbReference type="ARBA" id="ARBA00023136"/>
    </source>
</evidence>
<evidence type="ECO:0000256" key="4">
    <source>
        <dbReference type="ARBA" id="ARBA00022989"/>
    </source>
</evidence>
<evidence type="ECO:0000256" key="2">
    <source>
        <dbReference type="ARBA" id="ARBA00022448"/>
    </source>
</evidence>
<proteinExistence type="predicted"/>
<keyword evidence="3 7" id="KW-0812">Transmembrane</keyword>
<evidence type="ECO:0000313" key="9">
    <source>
        <dbReference type="EMBL" id="ERF73730.1"/>
    </source>
</evidence>
<feature type="transmembrane region" description="Helical" evidence="7">
    <location>
        <begin position="109"/>
        <end position="127"/>
    </location>
</feature>
<name>U1HT46_ENDPU</name>
<dbReference type="EMBL" id="KE720941">
    <property type="protein sequence ID" value="ERF73730.1"/>
    <property type="molecule type" value="Genomic_DNA"/>
</dbReference>
<feature type="transmembrane region" description="Helical" evidence="7">
    <location>
        <begin position="341"/>
        <end position="362"/>
    </location>
</feature>
<dbReference type="InterPro" id="IPR020846">
    <property type="entry name" value="MFS_dom"/>
</dbReference>
<dbReference type="PROSITE" id="PS50850">
    <property type="entry name" value="MFS"/>
    <property type="match status" value="1"/>
</dbReference>
<keyword evidence="4 7" id="KW-1133">Transmembrane helix</keyword>
<organism evidence="9 10">
    <name type="scientific">Endocarpon pusillum (strain Z07020 / HMAS-L-300199)</name>
    <name type="common">Lichen-forming fungus</name>
    <dbReference type="NCBI Taxonomy" id="1263415"/>
    <lineage>
        <taxon>Eukaryota</taxon>
        <taxon>Fungi</taxon>
        <taxon>Dikarya</taxon>
        <taxon>Ascomycota</taxon>
        <taxon>Pezizomycotina</taxon>
        <taxon>Eurotiomycetes</taxon>
        <taxon>Chaetothyriomycetidae</taxon>
        <taxon>Verrucariales</taxon>
        <taxon>Verrucariaceae</taxon>
        <taxon>Endocarpon</taxon>
    </lineage>
</organism>
<dbReference type="AlphaFoldDB" id="U1HT46"/>
<dbReference type="OMA" id="MIVPIVC"/>
<dbReference type="OrthoDB" id="2962993at2759"/>
<dbReference type="HOGENOM" id="CLU_001265_0_1_1"/>
<dbReference type="InterPro" id="IPR036259">
    <property type="entry name" value="MFS_trans_sf"/>
</dbReference>
<feature type="transmembrane region" description="Helical" evidence="7">
    <location>
        <begin position="374"/>
        <end position="394"/>
    </location>
</feature>
<feature type="transmembrane region" description="Helical" evidence="7">
    <location>
        <begin position="400"/>
        <end position="422"/>
    </location>
</feature>
<dbReference type="GeneID" id="19236043"/>
<feature type="transmembrane region" description="Helical" evidence="7">
    <location>
        <begin position="169"/>
        <end position="187"/>
    </location>
</feature>
<keyword evidence="10" id="KW-1185">Reference proteome</keyword>
<feature type="compositionally biased region" description="Polar residues" evidence="6">
    <location>
        <begin position="7"/>
        <end position="18"/>
    </location>
</feature>
<feature type="transmembrane region" description="Helical" evidence="7">
    <location>
        <begin position="139"/>
        <end position="163"/>
    </location>
</feature>
<reference evidence="10" key="1">
    <citation type="journal article" date="2014" name="BMC Genomics">
        <title>Genome characteristics reveal the impact of lichenization on lichen-forming fungus Endocarpon pusillum Hedwig (Verrucariales, Ascomycota).</title>
        <authorList>
            <person name="Wang Y.-Y."/>
            <person name="Liu B."/>
            <person name="Zhang X.-Y."/>
            <person name="Zhou Q.-M."/>
            <person name="Zhang T."/>
            <person name="Li H."/>
            <person name="Yu Y.-F."/>
            <person name="Zhang X.-L."/>
            <person name="Hao X.-Y."/>
            <person name="Wang M."/>
            <person name="Wang L."/>
            <person name="Wei J.-C."/>
        </authorList>
    </citation>
    <scope>NUCLEOTIDE SEQUENCE [LARGE SCALE GENOMIC DNA]</scope>
    <source>
        <strain evidence="10">Z07020 / HMAS-L-300199</strain>
    </source>
</reference>
<dbReference type="RefSeq" id="XP_007800733.1">
    <property type="nucleotide sequence ID" value="XM_007802542.1"/>
</dbReference>
<dbReference type="PANTHER" id="PTHR43791:SF18">
    <property type="entry name" value="NICOTINIC ACID TRANSPORTER TNA1, PUTATIVE (AFU_ORTHOLOGUE AFUA_3G03820)-RELATED"/>
    <property type="match status" value="1"/>
</dbReference>
<dbReference type="InterPro" id="IPR011701">
    <property type="entry name" value="MFS"/>
</dbReference>
<protein>
    <recommendedName>
        <fullName evidence="8">Major facilitator superfamily (MFS) profile domain-containing protein</fullName>
    </recommendedName>
</protein>
<feature type="transmembrane region" description="Helical" evidence="7">
    <location>
        <begin position="199"/>
        <end position="220"/>
    </location>
</feature>
<evidence type="ECO:0000313" key="10">
    <source>
        <dbReference type="Proteomes" id="UP000019373"/>
    </source>
</evidence>
<comment type="subcellular location">
    <subcellularLocation>
        <location evidence="1">Membrane</location>
        <topology evidence="1">Multi-pass membrane protein</topology>
    </subcellularLocation>
</comment>
<feature type="transmembrane region" description="Helical" evidence="7">
    <location>
        <begin position="71"/>
        <end position="89"/>
    </location>
</feature>
<keyword evidence="5 7" id="KW-0472">Membrane</keyword>
<dbReference type="SUPFAM" id="SSF103473">
    <property type="entry name" value="MFS general substrate transporter"/>
    <property type="match status" value="1"/>
</dbReference>
<evidence type="ECO:0000256" key="3">
    <source>
        <dbReference type="ARBA" id="ARBA00022692"/>
    </source>
</evidence>
<feature type="transmembrane region" description="Helical" evidence="7">
    <location>
        <begin position="434"/>
        <end position="455"/>
    </location>
</feature>
<dbReference type="GO" id="GO:0016020">
    <property type="term" value="C:membrane"/>
    <property type="evidence" value="ECO:0007669"/>
    <property type="project" value="UniProtKB-SubCell"/>
</dbReference>
<dbReference type="FunFam" id="1.20.1250.20:FF:000068">
    <property type="entry name" value="MFS general substrate transporter"/>
    <property type="match status" value="1"/>
</dbReference>
<dbReference type="PANTHER" id="PTHR43791">
    <property type="entry name" value="PERMEASE-RELATED"/>
    <property type="match status" value="1"/>
</dbReference>
<feature type="compositionally biased region" description="Basic and acidic residues" evidence="6">
    <location>
        <begin position="20"/>
        <end position="32"/>
    </location>
</feature>
<keyword evidence="2" id="KW-0813">Transport</keyword>
<accession>U1HT46</accession>